<protein>
    <recommendedName>
        <fullName evidence="3">Glutaredoxin-like protein DUF836</fullName>
    </recommendedName>
</protein>
<keyword evidence="2" id="KW-1185">Reference proteome</keyword>
<dbReference type="KEGG" id="uru:DSM104443_02383"/>
<dbReference type="SUPFAM" id="SSF52833">
    <property type="entry name" value="Thioredoxin-like"/>
    <property type="match status" value="1"/>
</dbReference>
<reference evidence="1 2" key="1">
    <citation type="submission" date="2020-04" db="EMBL/GenBank/DDBJ databases">
        <title>Usitatibacter rugosus gen. nov., sp. nov. and Usitatibacter palustris sp. nov., novel members of Usitatibacteraceae fam. nov. within the order Nitrosomonadales isolated from soil.</title>
        <authorList>
            <person name="Huber K.J."/>
            <person name="Neumann-Schaal M."/>
            <person name="Geppert A."/>
            <person name="Luckner M."/>
            <person name="Wanner G."/>
            <person name="Overmann J."/>
        </authorList>
    </citation>
    <scope>NUCLEOTIDE SEQUENCE [LARGE SCALE GENOMIC DNA]</scope>
    <source>
        <strain evidence="1 2">0125_3</strain>
    </source>
</reference>
<accession>A0A6M4GWQ8</accession>
<dbReference type="Pfam" id="PF05768">
    <property type="entry name" value="Glrx-like"/>
    <property type="match status" value="1"/>
</dbReference>
<organism evidence="1 2">
    <name type="scientific">Usitatibacter rugosus</name>
    <dbReference type="NCBI Taxonomy" id="2732067"/>
    <lineage>
        <taxon>Bacteria</taxon>
        <taxon>Pseudomonadati</taxon>
        <taxon>Pseudomonadota</taxon>
        <taxon>Betaproteobacteria</taxon>
        <taxon>Nitrosomonadales</taxon>
        <taxon>Usitatibacteraceae</taxon>
        <taxon>Usitatibacter</taxon>
    </lineage>
</organism>
<evidence type="ECO:0000313" key="1">
    <source>
        <dbReference type="EMBL" id="QJR11308.1"/>
    </source>
</evidence>
<evidence type="ECO:0000313" key="2">
    <source>
        <dbReference type="Proteomes" id="UP000501534"/>
    </source>
</evidence>
<dbReference type="Gene3D" id="3.40.30.10">
    <property type="entry name" value="Glutaredoxin"/>
    <property type="match status" value="1"/>
</dbReference>
<dbReference type="Proteomes" id="UP000501534">
    <property type="component" value="Chromosome"/>
</dbReference>
<dbReference type="EMBL" id="CP053069">
    <property type="protein sequence ID" value="QJR11308.1"/>
    <property type="molecule type" value="Genomic_DNA"/>
</dbReference>
<proteinExistence type="predicted"/>
<dbReference type="InterPro" id="IPR008554">
    <property type="entry name" value="Glutaredoxin-like"/>
</dbReference>
<dbReference type="InterPro" id="IPR036249">
    <property type="entry name" value="Thioredoxin-like_sf"/>
</dbReference>
<gene>
    <name evidence="1" type="ORF">DSM104443_02383</name>
</gene>
<dbReference type="AlphaFoldDB" id="A0A6M4GWQ8"/>
<sequence>MKPKLTVLSREYCHLCQDMISALQQLQGRFSFDVDVVDVDSRPELEEKWGDKVPVLLDGEIEICHYHLDVPALDARLARMK</sequence>
<name>A0A6M4GWQ8_9PROT</name>
<evidence type="ECO:0008006" key="3">
    <source>
        <dbReference type="Google" id="ProtNLM"/>
    </source>
</evidence>